<keyword evidence="1" id="KW-1133">Transmembrane helix</keyword>
<gene>
    <name evidence="2" type="ORF">JOE68_003750</name>
</gene>
<dbReference type="Proteomes" id="UP001195724">
    <property type="component" value="Unassembled WGS sequence"/>
</dbReference>
<dbReference type="RefSeq" id="WP_204843592.1">
    <property type="nucleotide sequence ID" value="NZ_JAFBCL010000001.1"/>
</dbReference>
<feature type="transmembrane region" description="Helical" evidence="1">
    <location>
        <begin position="110"/>
        <end position="136"/>
    </location>
</feature>
<keyword evidence="1" id="KW-0472">Membrane</keyword>
<dbReference type="EMBL" id="JAFBCL010000001">
    <property type="protein sequence ID" value="MBM7812885.1"/>
    <property type="molecule type" value="Genomic_DNA"/>
</dbReference>
<reference evidence="2 3" key="1">
    <citation type="submission" date="2021-01" db="EMBL/GenBank/DDBJ databases">
        <title>Sequencing the genomes of 1000 actinobacteria strains.</title>
        <authorList>
            <person name="Klenk H.-P."/>
        </authorList>
    </citation>
    <scope>NUCLEOTIDE SEQUENCE [LARGE SCALE GENOMIC DNA]</scope>
    <source>
        <strain evidence="2 3">DSM 44581</strain>
    </source>
</reference>
<keyword evidence="1" id="KW-0812">Transmembrane</keyword>
<evidence type="ECO:0000256" key="1">
    <source>
        <dbReference type="SAM" id="Phobius"/>
    </source>
</evidence>
<proteinExistence type="predicted"/>
<evidence type="ECO:0000313" key="2">
    <source>
        <dbReference type="EMBL" id="MBM7812885.1"/>
    </source>
</evidence>
<comment type="caution">
    <text evidence="2">The sequence shown here is derived from an EMBL/GenBank/DDBJ whole genome shotgun (WGS) entry which is preliminary data.</text>
</comment>
<accession>A0ABS2S9F2</accession>
<feature type="transmembrane region" description="Helical" evidence="1">
    <location>
        <begin position="82"/>
        <end position="104"/>
    </location>
</feature>
<organism evidence="2 3">
    <name type="scientific">Saccharothrix algeriensis</name>
    <dbReference type="NCBI Taxonomy" id="173560"/>
    <lineage>
        <taxon>Bacteria</taxon>
        <taxon>Bacillati</taxon>
        <taxon>Actinomycetota</taxon>
        <taxon>Actinomycetes</taxon>
        <taxon>Pseudonocardiales</taxon>
        <taxon>Pseudonocardiaceae</taxon>
        <taxon>Saccharothrix</taxon>
    </lineage>
</organism>
<sequence>MTTPAGPPPMCGSCGAYLQPPNTNCAVCGKSQWPQQPPVYIPHAPPATGHPAQYAQPGYGPPAPMGGVVTAKSPGVAVLLSFLWLGAGNLYAGQTALGIVLILVNFPLWIFALTFIGMIIAFPVWVVLAIVGMVLAAQGAKDFNLRNGIVVR</sequence>
<name>A0ABS2S9F2_9PSEU</name>
<protein>
    <submittedName>
        <fullName evidence="2">TM2 domain-containing membrane protein YozV</fullName>
    </submittedName>
</protein>
<keyword evidence="3" id="KW-1185">Reference proteome</keyword>
<evidence type="ECO:0000313" key="3">
    <source>
        <dbReference type="Proteomes" id="UP001195724"/>
    </source>
</evidence>